<dbReference type="Proteomes" id="UP001595816">
    <property type="component" value="Unassembled WGS sequence"/>
</dbReference>
<evidence type="ECO:0000313" key="3">
    <source>
        <dbReference type="Proteomes" id="UP001595816"/>
    </source>
</evidence>
<evidence type="ECO:0000256" key="1">
    <source>
        <dbReference type="SAM" id="SignalP"/>
    </source>
</evidence>
<protein>
    <submittedName>
        <fullName evidence="2">Uncharacterized protein</fullName>
    </submittedName>
</protein>
<name>A0ABV8LSH0_9ACTN</name>
<keyword evidence="3" id="KW-1185">Reference proteome</keyword>
<sequence>MRRFLASALAVGSTAAVLLVSPAAQAAVQVDGYVWAYQPSSASYTAASGYERNSTGGAVAITRSSAGVYSVRFAGMAVGGGVAQVRPYGSGNTAICTLASWLAIGADEVLSVRCFTAAGVPADSYFVAHFTNRTAAYGTFAYFWAHDAYSATPYTPSTAYSYDSTGGSPLAWRQSQGVYMVQIPTVDAHYPADNDDGHYQITAYGTTAVRCEVHGENDETPTPIGVFCVDANGNPADTRFSVSYSRGVNVLGTTTTRGNAYFRHSWGDPASYYATGFWNTGGTPTVTYLAVGRYRVTFPGLSIPYGYAQSGSRGDPSTYCATAYWGSNAVTVNCYNNVTDTYADSDFTVAFTS</sequence>
<evidence type="ECO:0000313" key="2">
    <source>
        <dbReference type="EMBL" id="MFC4133957.1"/>
    </source>
</evidence>
<accession>A0ABV8LSH0</accession>
<dbReference type="EMBL" id="JBHSAY010000015">
    <property type="protein sequence ID" value="MFC4133957.1"/>
    <property type="molecule type" value="Genomic_DNA"/>
</dbReference>
<feature type="chain" id="PRO_5046556265" evidence="1">
    <location>
        <begin position="27"/>
        <end position="353"/>
    </location>
</feature>
<dbReference type="RefSeq" id="WP_253761843.1">
    <property type="nucleotide sequence ID" value="NZ_JAMZDZ010000001.1"/>
</dbReference>
<reference evidence="3" key="1">
    <citation type="journal article" date="2019" name="Int. J. Syst. Evol. Microbiol.">
        <title>The Global Catalogue of Microorganisms (GCM) 10K type strain sequencing project: providing services to taxonomists for standard genome sequencing and annotation.</title>
        <authorList>
            <consortium name="The Broad Institute Genomics Platform"/>
            <consortium name="The Broad Institute Genome Sequencing Center for Infectious Disease"/>
            <person name="Wu L."/>
            <person name="Ma J."/>
        </authorList>
    </citation>
    <scope>NUCLEOTIDE SEQUENCE [LARGE SCALE GENOMIC DNA]</scope>
    <source>
        <strain evidence="3">CGMCC 4.7289</strain>
    </source>
</reference>
<gene>
    <name evidence="2" type="ORF">ACFOZ4_25375</name>
</gene>
<proteinExistence type="predicted"/>
<organism evidence="2 3">
    <name type="scientific">Hamadaea flava</name>
    <dbReference type="NCBI Taxonomy" id="1742688"/>
    <lineage>
        <taxon>Bacteria</taxon>
        <taxon>Bacillati</taxon>
        <taxon>Actinomycetota</taxon>
        <taxon>Actinomycetes</taxon>
        <taxon>Micromonosporales</taxon>
        <taxon>Micromonosporaceae</taxon>
        <taxon>Hamadaea</taxon>
    </lineage>
</organism>
<comment type="caution">
    <text evidence="2">The sequence shown here is derived from an EMBL/GenBank/DDBJ whole genome shotgun (WGS) entry which is preliminary data.</text>
</comment>
<keyword evidence="1" id="KW-0732">Signal</keyword>
<feature type="signal peptide" evidence="1">
    <location>
        <begin position="1"/>
        <end position="26"/>
    </location>
</feature>